<feature type="compositionally biased region" description="Polar residues" evidence="1">
    <location>
        <begin position="93"/>
        <end position="109"/>
    </location>
</feature>
<evidence type="ECO:0000313" key="4">
    <source>
        <dbReference type="Proteomes" id="UP000316079"/>
    </source>
</evidence>
<dbReference type="AlphaFoldDB" id="A0A553RFL9"/>
<sequence>MVSGGARAKTVMAALDRRIFIQDLVGQSWAAWIARTNISVLDDMSIFGQFPAHDEFFLVLCSHCGHVVKPQAFERHCERRHSLFSKLYGAPTNCSSDRPQQDRPPSQHGSLCVAQDGRNIQHKTSSFSHHDSPKPDPEEPSLQLAGDVSHLMSHLPEPPEKVLSSAEKPIQKNLNLNGSGTYVRTGKKFQKKQCDLNVHCGVMDPKRKKLCTRLLTCKIHSIHQRRLVAGRQKPFDQLVMELKMRSTSGKILDRCSDNNTSPSKSRSLQYACQITNSSIVRSVNPIEGFVEIKEEVMRIEEPQLDPLSANHSNKESDGESHEELANLPASTFHPKPLAFCTFGARVLGRGVLAFDRRLLRLWSAFSVMMEQRLSTYLWNRKLPQVSELGSNEQVATTNTHNSTLRTISSGQSEPTPSYKPSTKAQSTSNAGQQRICAGHTSKPLAQSRFREPQESPTASKRRKCLREEENSKGLSKILFGSHHQPYSLNRTRSPTLFNGNKIKETGLPSRLSRNLVEFDEPEARKRKTNSASSTKRNTCPPEASILSSMSLAHPSPVSRGADGTSGTATQKLPKKHPAVKPKLLH</sequence>
<dbReference type="EMBL" id="SRMA01024189">
    <property type="protein sequence ID" value="TRZ00985.1"/>
    <property type="molecule type" value="Genomic_DNA"/>
</dbReference>
<dbReference type="Gene3D" id="6.10.140.1270">
    <property type="match status" value="1"/>
</dbReference>
<dbReference type="PROSITE" id="PS51505">
    <property type="entry name" value="SCA7"/>
    <property type="match status" value="1"/>
</dbReference>
<dbReference type="InterPro" id="IPR013243">
    <property type="entry name" value="SCA7_dom"/>
</dbReference>
<dbReference type="Pfam" id="PF08313">
    <property type="entry name" value="SCA7"/>
    <property type="match status" value="1"/>
</dbReference>
<dbReference type="PANTHER" id="PTHR15117">
    <property type="entry name" value="ATAXIN 7 RELATED"/>
    <property type="match status" value="1"/>
</dbReference>
<evidence type="ECO:0000256" key="1">
    <source>
        <dbReference type="SAM" id="MobiDB-lite"/>
    </source>
</evidence>
<keyword evidence="4" id="KW-1185">Reference proteome</keyword>
<feature type="region of interest" description="Disordered" evidence="1">
    <location>
        <begin position="93"/>
        <end position="112"/>
    </location>
</feature>
<protein>
    <recommendedName>
        <fullName evidence="2">SCA7 domain-containing protein</fullName>
    </recommendedName>
</protein>
<reference evidence="3 4" key="1">
    <citation type="journal article" date="2019" name="Sci. Data">
        <title>Hybrid genome assembly and annotation of Danionella translucida.</title>
        <authorList>
            <person name="Kadobianskyi M."/>
            <person name="Schulze L."/>
            <person name="Schuelke M."/>
            <person name="Judkewitz B."/>
        </authorList>
    </citation>
    <scope>NUCLEOTIDE SEQUENCE [LARGE SCALE GENOMIC DNA]</scope>
    <source>
        <strain evidence="3 4">Bolton</strain>
    </source>
</reference>
<dbReference type="InterPro" id="IPR052237">
    <property type="entry name" value="Ataxin-7-like_regulator"/>
</dbReference>
<feature type="region of interest" description="Disordered" evidence="1">
    <location>
        <begin position="302"/>
        <end position="323"/>
    </location>
</feature>
<feature type="region of interest" description="Disordered" evidence="1">
    <location>
        <begin position="123"/>
        <end position="180"/>
    </location>
</feature>
<dbReference type="PANTHER" id="PTHR15117:SF5">
    <property type="entry name" value="ATAXIN-7-LIKE PROTEIN 2"/>
    <property type="match status" value="1"/>
</dbReference>
<name>A0A553RFL9_9TELE</name>
<proteinExistence type="predicted"/>
<evidence type="ECO:0000313" key="3">
    <source>
        <dbReference type="EMBL" id="TRZ00985.1"/>
    </source>
</evidence>
<feature type="compositionally biased region" description="Basic residues" evidence="1">
    <location>
        <begin position="572"/>
        <end position="585"/>
    </location>
</feature>
<feature type="domain" description="SCA7" evidence="2">
    <location>
        <begin position="187"/>
        <end position="254"/>
    </location>
</feature>
<feature type="compositionally biased region" description="Basic and acidic residues" evidence="1">
    <location>
        <begin position="128"/>
        <end position="137"/>
    </location>
</feature>
<feature type="region of interest" description="Disordered" evidence="1">
    <location>
        <begin position="389"/>
        <end position="470"/>
    </location>
</feature>
<gene>
    <name evidence="3" type="ORF">DNTS_010323</name>
</gene>
<feature type="compositionally biased region" description="Polar residues" evidence="1">
    <location>
        <begin position="484"/>
        <end position="498"/>
    </location>
</feature>
<comment type="caution">
    <text evidence="3">The sequence shown here is derived from an EMBL/GenBank/DDBJ whole genome shotgun (WGS) entry which is preliminary data.</text>
</comment>
<feature type="compositionally biased region" description="Polar residues" evidence="1">
    <location>
        <begin position="389"/>
        <end position="432"/>
    </location>
</feature>
<feature type="region of interest" description="Disordered" evidence="1">
    <location>
        <begin position="484"/>
        <end position="585"/>
    </location>
</feature>
<dbReference type="STRING" id="623744.A0A553RFL9"/>
<feature type="compositionally biased region" description="Basic and acidic residues" evidence="1">
    <location>
        <begin position="312"/>
        <end position="323"/>
    </location>
</feature>
<dbReference type="OrthoDB" id="21678at2759"/>
<organism evidence="3 4">
    <name type="scientific">Danionella cerebrum</name>
    <dbReference type="NCBI Taxonomy" id="2873325"/>
    <lineage>
        <taxon>Eukaryota</taxon>
        <taxon>Metazoa</taxon>
        <taxon>Chordata</taxon>
        <taxon>Craniata</taxon>
        <taxon>Vertebrata</taxon>
        <taxon>Euteleostomi</taxon>
        <taxon>Actinopterygii</taxon>
        <taxon>Neopterygii</taxon>
        <taxon>Teleostei</taxon>
        <taxon>Ostariophysi</taxon>
        <taxon>Cypriniformes</taxon>
        <taxon>Danionidae</taxon>
        <taxon>Danioninae</taxon>
        <taxon>Danionella</taxon>
    </lineage>
</organism>
<dbReference type="Proteomes" id="UP000316079">
    <property type="component" value="Unassembled WGS sequence"/>
</dbReference>
<evidence type="ECO:0000259" key="2">
    <source>
        <dbReference type="PROSITE" id="PS51505"/>
    </source>
</evidence>
<accession>A0A553RFL9</accession>